<sequence length="581" mass="63842">MSQGNPAQFNLLWASIIIEELSRLGVNHICLAPGSRSTPLTLAAANHDKLHCHSHFDERGLGFLALGLAKAGNEAVAIITTSGTAVANLYPAIIEAYQTGVQLIVLSGDRPEELLNCGANQAINQVGIFGDYVNSINLSAANDSIPAASLLTQIDQVMAQSSGANAQPVHINCMFREPFYPESEQIEQPLQQASSWLAGVEQWRQSDKPYSRYPKQQYLSPPSRTQLEAFGQAKGVIVVGQLSPHDNPAKLLTLANTLGWPVIADAQSQLRQHDDSALVLQADQLLHSEPALALLGDAEHLLLIGGRLVSKRIQAYIASHPWQQVWQCLAKPQRLEPDHVAKQIWHVSAAQLSALAWPQYSPNYQWAQSLTEWSEQLEQHWQRQIDDGEFGEAQVIRAIAGQTVVKQDLFIGNSLPIRLFDQYTQVNKLTEAVFSNRGASGIDGLLATSCGISRQRQRPMTLVIGDLSQLHDLNSFALTTSSEQPLVVVIINNDGGNIFNLLPVPTEQLRQQYYRLQHGLSFSGVADMFHLPYRNCSSLDDFKSVYDKALQTKGPSIIEVTVSSTQASEQIKALAAQLQQH</sequence>
<keyword evidence="5 7" id="KW-0786">Thiamine pyrophosphate</keyword>
<keyword evidence="12" id="KW-1185">Reference proteome</keyword>
<dbReference type="EC" id="2.2.1.9" evidence="7"/>
<gene>
    <name evidence="7 11" type="primary">menD</name>
    <name evidence="11" type="ORF">GCM10007894_00650</name>
</gene>
<keyword evidence="4 7" id="KW-0460">Magnesium</keyword>
<dbReference type="GO" id="GO:0070204">
    <property type="term" value="F:2-succinyl-5-enolpyruvyl-6-hydroxy-3-cyclohexene-1-carboxylic-acid synthase activity"/>
    <property type="evidence" value="ECO:0007669"/>
    <property type="project" value="UniProtKB-UniRule"/>
</dbReference>
<comment type="pathway">
    <text evidence="7">Quinol/quinone metabolism; menaquinone biosynthesis.</text>
</comment>
<evidence type="ECO:0000256" key="7">
    <source>
        <dbReference type="HAMAP-Rule" id="MF_01659"/>
    </source>
</evidence>
<dbReference type="Pfam" id="PF02775">
    <property type="entry name" value="TPP_enzyme_C"/>
    <property type="match status" value="1"/>
</dbReference>
<dbReference type="Pfam" id="PF02776">
    <property type="entry name" value="TPP_enzyme_N"/>
    <property type="match status" value="1"/>
</dbReference>
<dbReference type="Proteomes" id="UP001157439">
    <property type="component" value="Unassembled WGS sequence"/>
</dbReference>
<comment type="pathway">
    <text evidence="7">Quinol/quinone metabolism; 1,4-dihydroxy-2-naphthoate biosynthesis; 1,4-dihydroxy-2-naphthoate from chorismate: step 2/7.</text>
</comment>
<dbReference type="CDD" id="cd02009">
    <property type="entry name" value="TPP_SHCHC_synthase"/>
    <property type="match status" value="1"/>
</dbReference>
<evidence type="ECO:0000256" key="4">
    <source>
        <dbReference type="ARBA" id="ARBA00022842"/>
    </source>
</evidence>
<dbReference type="PANTHER" id="PTHR42916:SF1">
    <property type="entry name" value="PROTEIN PHYLLO, CHLOROPLASTIC"/>
    <property type="match status" value="1"/>
</dbReference>
<dbReference type="GO" id="GO:0009234">
    <property type="term" value="P:menaquinone biosynthetic process"/>
    <property type="evidence" value="ECO:0007669"/>
    <property type="project" value="UniProtKB-UniRule"/>
</dbReference>
<comment type="cofactor">
    <cofactor evidence="7">
        <name>thiamine diphosphate</name>
        <dbReference type="ChEBI" id="CHEBI:58937"/>
    </cofactor>
    <text evidence="7">Binds 1 thiamine pyrophosphate per subunit.</text>
</comment>
<dbReference type="Gene3D" id="3.40.50.970">
    <property type="match status" value="2"/>
</dbReference>
<evidence type="ECO:0000256" key="6">
    <source>
        <dbReference type="ARBA" id="ARBA00023211"/>
    </source>
</evidence>
<feature type="domain" description="Thiamine pyrophosphate enzyme N-terminal TPP-binding" evidence="9">
    <location>
        <begin position="14"/>
        <end position="126"/>
    </location>
</feature>
<comment type="subunit">
    <text evidence="7">Homodimer.</text>
</comment>
<dbReference type="GO" id="GO:0030976">
    <property type="term" value="F:thiamine pyrophosphate binding"/>
    <property type="evidence" value="ECO:0007669"/>
    <property type="project" value="UniProtKB-UniRule"/>
</dbReference>
<accession>A0AA37TM62</accession>
<comment type="caution">
    <text evidence="11">The sequence shown here is derived from an EMBL/GenBank/DDBJ whole genome shotgun (WGS) entry which is preliminary data.</text>
</comment>
<feature type="domain" description="Thiamine pyrophosphate enzyme TPP-binding" evidence="8">
    <location>
        <begin position="422"/>
        <end position="560"/>
    </location>
</feature>
<comment type="cofactor">
    <cofactor evidence="7">
        <name>Mg(2+)</name>
        <dbReference type="ChEBI" id="CHEBI:18420"/>
    </cofactor>
    <cofactor evidence="7">
        <name>Mn(2+)</name>
        <dbReference type="ChEBI" id="CHEBI:29035"/>
    </cofactor>
</comment>
<dbReference type="EMBL" id="BSPO01000001">
    <property type="protein sequence ID" value="GLS82088.1"/>
    <property type="molecule type" value="Genomic_DNA"/>
</dbReference>
<evidence type="ECO:0000256" key="5">
    <source>
        <dbReference type="ARBA" id="ARBA00023052"/>
    </source>
</evidence>
<evidence type="ECO:0000256" key="3">
    <source>
        <dbReference type="ARBA" id="ARBA00022723"/>
    </source>
</evidence>
<comment type="similarity">
    <text evidence="7">Belongs to the TPP enzyme family. MenD subfamily.</text>
</comment>
<evidence type="ECO:0000256" key="1">
    <source>
        <dbReference type="ARBA" id="ARBA00022428"/>
    </source>
</evidence>
<dbReference type="GO" id="GO:0030145">
    <property type="term" value="F:manganese ion binding"/>
    <property type="evidence" value="ECO:0007669"/>
    <property type="project" value="UniProtKB-UniRule"/>
</dbReference>
<evidence type="ECO:0000259" key="9">
    <source>
        <dbReference type="Pfam" id="PF02776"/>
    </source>
</evidence>
<comment type="function">
    <text evidence="7">Catalyzes the thiamine diphosphate-dependent decarboxylation of 2-oxoglutarate and the subsequent addition of the resulting succinic semialdehyde-thiamine pyrophosphate anion to isochorismate to yield 2-succinyl-5-enolpyruvyl-6-hydroxy-3-cyclohexene-1-carboxylate (SEPHCHC).</text>
</comment>
<dbReference type="InterPro" id="IPR029061">
    <property type="entry name" value="THDP-binding"/>
</dbReference>
<evidence type="ECO:0000313" key="11">
    <source>
        <dbReference type="EMBL" id="GLS82088.1"/>
    </source>
</evidence>
<evidence type="ECO:0000256" key="2">
    <source>
        <dbReference type="ARBA" id="ARBA00022679"/>
    </source>
</evidence>
<name>A0AA37TM62_9GAMM</name>
<dbReference type="InterPro" id="IPR012001">
    <property type="entry name" value="Thiamin_PyroP_enz_TPP-bd_dom"/>
</dbReference>
<comment type="catalytic activity">
    <reaction evidence="7">
        <text>isochorismate + 2-oxoglutarate + H(+) = 5-enolpyruvoyl-6-hydroxy-2-succinyl-cyclohex-3-ene-1-carboxylate + CO2</text>
        <dbReference type="Rhea" id="RHEA:25593"/>
        <dbReference type="ChEBI" id="CHEBI:15378"/>
        <dbReference type="ChEBI" id="CHEBI:16526"/>
        <dbReference type="ChEBI" id="CHEBI:16810"/>
        <dbReference type="ChEBI" id="CHEBI:29780"/>
        <dbReference type="ChEBI" id="CHEBI:58818"/>
        <dbReference type="EC" id="2.2.1.9"/>
    </reaction>
</comment>
<protein>
    <recommendedName>
        <fullName evidence="7">2-succinyl-5-enolpyruvyl-6-hydroxy-3-cyclohexene-1-carboxylate synthase</fullName>
        <shortName evidence="7">SEPHCHC synthase</shortName>
        <ecNumber evidence="7">2.2.1.9</ecNumber>
    </recommendedName>
    <alternativeName>
        <fullName evidence="7">Menaquinone biosynthesis protein MenD</fullName>
    </alternativeName>
</protein>
<proteinExistence type="inferred from homology"/>
<dbReference type="AlphaFoldDB" id="A0AA37TM62"/>
<dbReference type="PIRSF" id="PIRSF004983">
    <property type="entry name" value="MenD"/>
    <property type="match status" value="1"/>
</dbReference>
<dbReference type="Pfam" id="PF16582">
    <property type="entry name" value="TPP_enzyme_M_2"/>
    <property type="match status" value="1"/>
</dbReference>
<dbReference type="HAMAP" id="MF_01659">
    <property type="entry name" value="MenD"/>
    <property type="match status" value="1"/>
</dbReference>
<dbReference type="CDD" id="cd07037">
    <property type="entry name" value="TPP_PYR_MenD"/>
    <property type="match status" value="1"/>
</dbReference>
<feature type="domain" description="Menaquinone biosynthesis protein MenD middle" evidence="10">
    <location>
        <begin position="195"/>
        <end position="411"/>
    </location>
</feature>
<keyword evidence="1 7" id="KW-0474">Menaquinone biosynthesis</keyword>
<dbReference type="RefSeq" id="WP_095497657.1">
    <property type="nucleotide sequence ID" value="NZ_BSPO01000001.1"/>
</dbReference>
<dbReference type="InterPro" id="IPR004433">
    <property type="entry name" value="MenaQ_synth_MenD"/>
</dbReference>
<keyword evidence="2 7" id="KW-0808">Transferase</keyword>
<dbReference type="InterPro" id="IPR029035">
    <property type="entry name" value="DHS-like_NAD/FAD-binding_dom"/>
</dbReference>
<organism evidence="11 12">
    <name type="scientific">Paraferrimonas haliotis</name>
    <dbReference type="NCBI Taxonomy" id="2013866"/>
    <lineage>
        <taxon>Bacteria</taxon>
        <taxon>Pseudomonadati</taxon>
        <taxon>Pseudomonadota</taxon>
        <taxon>Gammaproteobacteria</taxon>
        <taxon>Alteromonadales</taxon>
        <taxon>Ferrimonadaceae</taxon>
        <taxon>Paraferrimonas</taxon>
    </lineage>
</organism>
<dbReference type="GO" id="GO:0000287">
    <property type="term" value="F:magnesium ion binding"/>
    <property type="evidence" value="ECO:0007669"/>
    <property type="project" value="UniProtKB-UniRule"/>
</dbReference>
<dbReference type="InterPro" id="IPR011766">
    <property type="entry name" value="TPP_enzyme_TPP-bd"/>
</dbReference>
<dbReference type="SUPFAM" id="SSF52467">
    <property type="entry name" value="DHS-like NAD/FAD-binding domain"/>
    <property type="match status" value="1"/>
</dbReference>
<dbReference type="NCBIfam" id="TIGR00173">
    <property type="entry name" value="menD"/>
    <property type="match status" value="1"/>
</dbReference>
<dbReference type="SUPFAM" id="SSF52518">
    <property type="entry name" value="Thiamin diphosphate-binding fold (THDP-binding)"/>
    <property type="match status" value="2"/>
</dbReference>
<keyword evidence="6 7" id="KW-0464">Manganese</keyword>
<evidence type="ECO:0000313" key="12">
    <source>
        <dbReference type="Proteomes" id="UP001157439"/>
    </source>
</evidence>
<dbReference type="InterPro" id="IPR032264">
    <property type="entry name" value="MenD_middle"/>
</dbReference>
<dbReference type="PANTHER" id="PTHR42916">
    <property type="entry name" value="2-SUCCINYL-5-ENOLPYRUVYL-6-HYDROXY-3-CYCLOHEXENE-1-CARBOXYLATE SYNTHASE"/>
    <property type="match status" value="1"/>
</dbReference>
<evidence type="ECO:0000259" key="10">
    <source>
        <dbReference type="Pfam" id="PF16582"/>
    </source>
</evidence>
<keyword evidence="3 7" id="KW-0479">Metal-binding</keyword>
<dbReference type="Gene3D" id="3.40.50.1220">
    <property type="entry name" value="TPP-binding domain"/>
    <property type="match status" value="1"/>
</dbReference>
<evidence type="ECO:0000259" key="8">
    <source>
        <dbReference type="Pfam" id="PF02775"/>
    </source>
</evidence>
<reference evidence="11 12" key="1">
    <citation type="journal article" date="2014" name="Int. J. Syst. Evol. Microbiol.">
        <title>Complete genome sequence of Corynebacterium casei LMG S-19264T (=DSM 44701T), isolated from a smear-ripened cheese.</title>
        <authorList>
            <consortium name="US DOE Joint Genome Institute (JGI-PGF)"/>
            <person name="Walter F."/>
            <person name="Albersmeier A."/>
            <person name="Kalinowski J."/>
            <person name="Ruckert C."/>
        </authorList>
    </citation>
    <scope>NUCLEOTIDE SEQUENCE [LARGE SCALE GENOMIC DNA]</scope>
    <source>
        <strain evidence="11 12">NBRC 112785</strain>
    </source>
</reference>